<organism evidence="2 3">
    <name type="scientific">Marchantia polymorpha</name>
    <name type="common">Common liverwort</name>
    <name type="synonym">Marchantia aquatica</name>
    <dbReference type="NCBI Taxonomy" id="3197"/>
    <lineage>
        <taxon>Eukaryota</taxon>
        <taxon>Viridiplantae</taxon>
        <taxon>Streptophyta</taxon>
        <taxon>Embryophyta</taxon>
        <taxon>Marchantiophyta</taxon>
        <taxon>Marchantiopsida</taxon>
        <taxon>Marchantiidae</taxon>
        <taxon>Marchantiales</taxon>
        <taxon>Marchantiaceae</taxon>
        <taxon>Marchantia</taxon>
    </lineage>
</organism>
<protein>
    <submittedName>
        <fullName evidence="2">Uncharacterized protein</fullName>
    </submittedName>
</protein>
<gene>
    <name evidence="2" type="ORF">MARPO_0005s0176</name>
</gene>
<dbReference type="EMBL" id="KZ772677">
    <property type="protein sequence ID" value="PTQ48544.1"/>
    <property type="molecule type" value="Genomic_DNA"/>
</dbReference>
<feature type="region of interest" description="Disordered" evidence="1">
    <location>
        <begin position="68"/>
        <end position="178"/>
    </location>
</feature>
<accession>A0A2R6XR22</accession>
<evidence type="ECO:0000256" key="1">
    <source>
        <dbReference type="SAM" id="MobiDB-lite"/>
    </source>
</evidence>
<evidence type="ECO:0000313" key="2">
    <source>
        <dbReference type="EMBL" id="PTQ48544.1"/>
    </source>
</evidence>
<dbReference type="AlphaFoldDB" id="A0A2R6XR22"/>
<name>A0A2R6XR22_MARPO</name>
<proteinExistence type="predicted"/>
<feature type="compositionally biased region" description="Basic residues" evidence="1">
    <location>
        <begin position="87"/>
        <end position="96"/>
    </location>
</feature>
<reference evidence="3" key="1">
    <citation type="journal article" date="2017" name="Cell">
        <title>Insights into land plant evolution garnered from the Marchantia polymorpha genome.</title>
        <authorList>
            <person name="Bowman J.L."/>
            <person name="Kohchi T."/>
            <person name="Yamato K.T."/>
            <person name="Jenkins J."/>
            <person name="Shu S."/>
            <person name="Ishizaki K."/>
            <person name="Yamaoka S."/>
            <person name="Nishihama R."/>
            <person name="Nakamura Y."/>
            <person name="Berger F."/>
            <person name="Adam C."/>
            <person name="Aki S.S."/>
            <person name="Althoff F."/>
            <person name="Araki T."/>
            <person name="Arteaga-Vazquez M.A."/>
            <person name="Balasubrmanian S."/>
            <person name="Barry K."/>
            <person name="Bauer D."/>
            <person name="Boehm C.R."/>
            <person name="Briginshaw L."/>
            <person name="Caballero-Perez J."/>
            <person name="Catarino B."/>
            <person name="Chen F."/>
            <person name="Chiyoda S."/>
            <person name="Chovatia M."/>
            <person name="Davies K.M."/>
            <person name="Delmans M."/>
            <person name="Demura T."/>
            <person name="Dierschke T."/>
            <person name="Dolan L."/>
            <person name="Dorantes-Acosta A.E."/>
            <person name="Eklund D.M."/>
            <person name="Florent S.N."/>
            <person name="Flores-Sandoval E."/>
            <person name="Fujiyama A."/>
            <person name="Fukuzawa H."/>
            <person name="Galik B."/>
            <person name="Grimanelli D."/>
            <person name="Grimwood J."/>
            <person name="Grossniklaus U."/>
            <person name="Hamada T."/>
            <person name="Haseloff J."/>
            <person name="Hetherington A.J."/>
            <person name="Higo A."/>
            <person name="Hirakawa Y."/>
            <person name="Hundley H.N."/>
            <person name="Ikeda Y."/>
            <person name="Inoue K."/>
            <person name="Inoue S.I."/>
            <person name="Ishida S."/>
            <person name="Jia Q."/>
            <person name="Kakita M."/>
            <person name="Kanazawa T."/>
            <person name="Kawai Y."/>
            <person name="Kawashima T."/>
            <person name="Kennedy M."/>
            <person name="Kinose K."/>
            <person name="Kinoshita T."/>
            <person name="Kohara Y."/>
            <person name="Koide E."/>
            <person name="Komatsu K."/>
            <person name="Kopischke S."/>
            <person name="Kubo M."/>
            <person name="Kyozuka J."/>
            <person name="Lagercrantz U."/>
            <person name="Lin S.S."/>
            <person name="Lindquist E."/>
            <person name="Lipzen A.M."/>
            <person name="Lu C.W."/>
            <person name="De Luna E."/>
            <person name="Martienssen R.A."/>
            <person name="Minamino N."/>
            <person name="Mizutani M."/>
            <person name="Mizutani M."/>
            <person name="Mochizuki N."/>
            <person name="Monte I."/>
            <person name="Mosher R."/>
            <person name="Nagasaki H."/>
            <person name="Nakagami H."/>
            <person name="Naramoto S."/>
            <person name="Nishitani K."/>
            <person name="Ohtani M."/>
            <person name="Okamoto T."/>
            <person name="Okumura M."/>
            <person name="Phillips J."/>
            <person name="Pollak B."/>
            <person name="Reinders A."/>
            <person name="Rovekamp M."/>
            <person name="Sano R."/>
            <person name="Sawa S."/>
            <person name="Schmid M.W."/>
            <person name="Shirakawa M."/>
            <person name="Solano R."/>
            <person name="Spunde A."/>
            <person name="Suetsugu N."/>
            <person name="Sugano S."/>
            <person name="Sugiyama A."/>
            <person name="Sun R."/>
            <person name="Suzuki Y."/>
            <person name="Takenaka M."/>
            <person name="Takezawa D."/>
            <person name="Tomogane H."/>
            <person name="Tsuzuki M."/>
            <person name="Ueda T."/>
            <person name="Umeda M."/>
            <person name="Ward J.M."/>
            <person name="Watanabe Y."/>
            <person name="Yazaki K."/>
            <person name="Yokoyama R."/>
            <person name="Yoshitake Y."/>
            <person name="Yotsui I."/>
            <person name="Zachgo S."/>
            <person name="Schmutz J."/>
        </authorList>
    </citation>
    <scope>NUCLEOTIDE SEQUENCE [LARGE SCALE GENOMIC DNA]</scope>
    <source>
        <strain evidence="3">Tak-1</strain>
    </source>
</reference>
<feature type="compositionally biased region" description="Basic and acidic residues" evidence="1">
    <location>
        <begin position="147"/>
        <end position="156"/>
    </location>
</feature>
<keyword evidence="3" id="KW-1185">Reference proteome</keyword>
<sequence>MQARHGKDSEIGSLACTGLLVSDGHSMTLCIIVTPTGSSAACERIDEQPTERHHGDRPAEIFWIHGRKRKAAGRVRRKAAQSNGNRRWPHRTRAEKRRTSMVPSPGRKRKRKRGTLRGMRRRRTRRRAARQNESLKCIVGVGGGASGRKEGGRTDKDQDEEEDEDEDEGGDGVGRCLGAKEKRNEQLALARGKRKGTKQALIDLRAFGGGREAGREGGRARGEDDGCSMRRRRRSRIAEKILLSLLSVLVLDGVDPELVVRKCRSDAPGFARVPAGFASVVRLVGVTPVGFGSSLHRISLTYQQNCCSCHSSLAASFLAPLSPAGRPGWTPVLSSFSRREPYGINSQVLKRIHISCASVCAQGSRIGQLRLRATIFTLPTCR</sequence>
<dbReference type="Proteomes" id="UP000244005">
    <property type="component" value="Unassembled WGS sequence"/>
</dbReference>
<feature type="compositionally biased region" description="Acidic residues" evidence="1">
    <location>
        <begin position="157"/>
        <end position="170"/>
    </location>
</feature>
<evidence type="ECO:0000313" key="3">
    <source>
        <dbReference type="Proteomes" id="UP000244005"/>
    </source>
</evidence>
<feature type="compositionally biased region" description="Basic residues" evidence="1">
    <location>
        <begin position="106"/>
        <end position="129"/>
    </location>
</feature>
<feature type="compositionally biased region" description="Basic residues" evidence="1">
    <location>
        <begin position="68"/>
        <end position="79"/>
    </location>
</feature>